<dbReference type="HAMAP" id="MF_01522">
    <property type="entry name" value="Kup"/>
    <property type="match status" value="1"/>
</dbReference>
<evidence type="ECO:0000256" key="1">
    <source>
        <dbReference type="ARBA" id="ARBA00004141"/>
    </source>
</evidence>
<comment type="function">
    <text evidence="11">Transport of potassium into the cell. Likely operates as a K(+):H(+) symporter.</text>
</comment>
<dbReference type="RefSeq" id="WP_092727548.1">
    <property type="nucleotide sequence ID" value="NZ_FNGW01000012.1"/>
</dbReference>
<keyword evidence="15" id="KW-1185">Reference proteome</keyword>
<keyword evidence="10 11" id="KW-0472">Membrane</keyword>
<name>A0A1G9TDD6_9FIRM</name>
<comment type="similarity">
    <text evidence="11">Belongs to the HAK/KUP transporter (TC 2.A.72) family.</text>
</comment>
<dbReference type="InterPro" id="IPR023051">
    <property type="entry name" value="Kup"/>
</dbReference>
<keyword evidence="8 11" id="KW-1133">Transmembrane helix</keyword>
<evidence type="ECO:0000256" key="11">
    <source>
        <dbReference type="HAMAP-Rule" id="MF_01522"/>
    </source>
</evidence>
<feature type="transmembrane region" description="Helical" evidence="11">
    <location>
        <begin position="384"/>
        <end position="405"/>
    </location>
</feature>
<feature type="transmembrane region" description="Helical" evidence="11">
    <location>
        <begin position="276"/>
        <end position="307"/>
    </location>
</feature>
<feature type="transmembrane region" description="Helical" evidence="11">
    <location>
        <begin position="411"/>
        <end position="430"/>
    </location>
</feature>
<accession>A0A1G9TDD6</accession>
<evidence type="ECO:0000256" key="4">
    <source>
        <dbReference type="ARBA" id="ARBA00022538"/>
    </source>
</evidence>
<evidence type="ECO:0000256" key="5">
    <source>
        <dbReference type="ARBA" id="ARBA00022692"/>
    </source>
</evidence>
<dbReference type="EMBL" id="FNGW01000012">
    <property type="protein sequence ID" value="SDM45612.1"/>
    <property type="molecule type" value="Genomic_DNA"/>
</dbReference>
<evidence type="ECO:0000313" key="14">
    <source>
        <dbReference type="EMBL" id="SDM45612.1"/>
    </source>
</evidence>
<comment type="subcellular location">
    <subcellularLocation>
        <location evidence="11">Cell membrane</location>
        <topology evidence="11">Multi-pass membrane protein</topology>
    </subcellularLocation>
    <subcellularLocation>
        <location evidence="1">Membrane</location>
        <topology evidence="1">Multi-pass membrane protein</topology>
    </subcellularLocation>
</comment>
<keyword evidence="5 11" id="KW-0812">Transmembrane</keyword>
<keyword evidence="4 11" id="KW-0633">Potassium transport</keyword>
<keyword evidence="6 11" id="KW-0769">Symport</keyword>
<evidence type="ECO:0000256" key="9">
    <source>
        <dbReference type="ARBA" id="ARBA00023065"/>
    </source>
</evidence>
<organism evidence="14 15">
    <name type="scientific">Romboutsia lituseburensis DSM 797</name>
    <dbReference type="NCBI Taxonomy" id="1121325"/>
    <lineage>
        <taxon>Bacteria</taxon>
        <taxon>Bacillati</taxon>
        <taxon>Bacillota</taxon>
        <taxon>Clostridia</taxon>
        <taxon>Peptostreptococcales</taxon>
        <taxon>Peptostreptococcaceae</taxon>
        <taxon>Romboutsia</taxon>
    </lineage>
</organism>
<feature type="transmembrane region" description="Helical" evidence="11">
    <location>
        <begin position="160"/>
        <end position="180"/>
    </location>
</feature>
<dbReference type="GO" id="GO:0015079">
    <property type="term" value="F:potassium ion transmembrane transporter activity"/>
    <property type="evidence" value="ECO:0007669"/>
    <property type="project" value="UniProtKB-UniRule"/>
</dbReference>
<feature type="transmembrane region" description="Helical" evidence="11">
    <location>
        <begin position="353"/>
        <end position="372"/>
    </location>
</feature>
<dbReference type="GO" id="GO:0015293">
    <property type="term" value="F:symporter activity"/>
    <property type="evidence" value="ECO:0007669"/>
    <property type="project" value="UniProtKB-UniRule"/>
</dbReference>
<gene>
    <name evidence="11" type="primary">kup</name>
    <name evidence="14" type="ORF">SAMN04515677_11264</name>
</gene>
<feature type="transmembrane region" description="Helical" evidence="11">
    <location>
        <begin position="51"/>
        <end position="71"/>
    </location>
</feature>
<proteinExistence type="inferred from homology"/>
<dbReference type="GO" id="GO:0005886">
    <property type="term" value="C:plasma membrane"/>
    <property type="evidence" value="ECO:0007669"/>
    <property type="project" value="UniProtKB-SubCell"/>
</dbReference>
<dbReference type="Pfam" id="PF02705">
    <property type="entry name" value="K_trans"/>
    <property type="match status" value="1"/>
</dbReference>
<feature type="transmembrane region" description="Helical" evidence="11">
    <location>
        <begin position="327"/>
        <end position="347"/>
    </location>
</feature>
<feature type="domain" description="K+ potassium transporter C-terminal" evidence="13">
    <location>
        <begin position="468"/>
        <end position="622"/>
    </location>
</feature>
<evidence type="ECO:0000256" key="8">
    <source>
        <dbReference type="ARBA" id="ARBA00022989"/>
    </source>
</evidence>
<evidence type="ECO:0000313" key="15">
    <source>
        <dbReference type="Proteomes" id="UP000199068"/>
    </source>
</evidence>
<evidence type="ECO:0000256" key="6">
    <source>
        <dbReference type="ARBA" id="ARBA00022847"/>
    </source>
</evidence>
<keyword evidence="2 11" id="KW-0813">Transport</keyword>
<dbReference type="InterPro" id="IPR053952">
    <property type="entry name" value="K_trans_C"/>
</dbReference>
<feature type="transmembrane region" description="Helical" evidence="11">
    <location>
        <begin position="205"/>
        <end position="225"/>
    </location>
</feature>
<dbReference type="Pfam" id="PF22776">
    <property type="entry name" value="K_trans_C"/>
    <property type="match status" value="1"/>
</dbReference>
<evidence type="ECO:0000259" key="12">
    <source>
        <dbReference type="Pfam" id="PF02705"/>
    </source>
</evidence>
<feature type="domain" description="K+ potassium transporter integral membrane" evidence="12">
    <location>
        <begin position="11"/>
        <end position="442"/>
    </location>
</feature>
<dbReference type="PANTHER" id="PTHR30540:SF83">
    <property type="entry name" value="K+ POTASSIUM TRANSPORTER"/>
    <property type="match status" value="1"/>
</dbReference>
<feature type="transmembrane region" description="Helical" evidence="11">
    <location>
        <begin position="131"/>
        <end position="148"/>
    </location>
</feature>
<dbReference type="AlphaFoldDB" id="A0A1G9TDD6"/>
<keyword evidence="3 11" id="KW-1003">Cell membrane</keyword>
<evidence type="ECO:0000256" key="10">
    <source>
        <dbReference type="ARBA" id="ARBA00023136"/>
    </source>
</evidence>
<evidence type="ECO:0000259" key="13">
    <source>
        <dbReference type="Pfam" id="PF22776"/>
    </source>
</evidence>
<evidence type="ECO:0000256" key="3">
    <source>
        <dbReference type="ARBA" id="ARBA00022475"/>
    </source>
</evidence>
<reference evidence="14 15" key="1">
    <citation type="submission" date="2016-10" db="EMBL/GenBank/DDBJ databases">
        <authorList>
            <person name="de Groot N.N."/>
        </authorList>
    </citation>
    <scope>NUCLEOTIDE SEQUENCE [LARGE SCALE GENOMIC DNA]</scope>
    <source>
        <strain evidence="14 15">DSM 797</strain>
    </source>
</reference>
<feature type="transmembrane region" description="Helical" evidence="11">
    <location>
        <begin position="237"/>
        <end position="256"/>
    </location>
</feature>
<evidence type="ECO:0000256" key="2">
    <source>
        <dbReference type="ARBA" id="ARBA00022448"/>
    </source>
</evidence>
<keyword evidence="9 11" id="KW-0406">Ion transport</keyword>
<protein>
    <recommendedName>
        <fullName evidence="11">Probable potassium transport system protein Kup</fullName>
    </recommendedName>
</protein>
<feature type="transmembrane region" description="Helical" evidence="11">
    <location>
        <begin position="92"/>
        <end position="111"/>
    </location>
</feature>
<comment type="catalytic activity">
    <reaction evidence="11">
        <text>K(+)(in) + H(+)(in) = K(+)(out) + H(+)(out)</text>
        <dbReference type="Rhea" id="RHEA:28490"/>
        <dbReference type="ChEBI" id="CHEBI:15378"/>
        <dbReference type="ChEBI" id="CHEBI:29103"/>
    </reaction>
</comment>
<dbReference type="STRING" id="1121325.SAMN04515677_11264"/>
<dbReference type="InterPro" id="IPR003855">
    <property type="entry name" value="K+_transporter"/>
</dbReference>
<dbReference type="InterPro" id="IPR053951">
    <property type="entry name" value="K_trans_N"/>
</dbReference>
<sequence length="645" mass="73150">MKKKISIASLLVALGIVYGDIGTSPLYVVKSLIGVNDGLITKDIVYDGISLVFWTLTLQTTIKYVILTLQADNKGEGGIFSLYTLLRKRGKWLIIPAVIGGASLLADGMITPPITVTTAIEGLSLVVDLKQATTVSIVVIILTFLFLLQRFGTDFIGKIFGPMMFIWFTMLAILGVSQIVHYKEIFAAINPYYGIKLFLNSPKSVYLLGAVFLCTTGAEALYSDLGHCGRKNIHYTWIYVKTCLLLNYFGQGAYLMTREGQVIKENPFFLIMPDWFVLPGIIIATAAAIIASQALISGSFTLVSEAIKLNIFPKLQVRFPNEDKGKLYVPFINWILYIGCVILVVSFKESSNMEAAYGLAITITMLMTTILLSQYIKFNKNKPILSKVILIVFGTIEISFLYANLFKFTHGGYMTILISSMLVFLMYIWMQGTKIKQRYTQWVKLSDYKEQLRSLKEDSTVPLFCTNLVYLSDAKIDGDIESKIIYSIFNKQPKKAKYYWFVNIKVTDEPYTKEYSVETIVPNEAYVINFRLGFRVDQKINEFLSQIIQDLIQNKEIEISPKKYWMNYENRVTVGDFKFVMLEETLPNNTNLSKWDNFIISVKLLIKHFTISQAKWYGIDTSVISVEKVPVIIGSYSNEKLKRIS</sequence>
<evidence type="ECO:0000256" key="7">
    <source>
        <dbReference type="ARBA" id="ARBA00022958"/>
    </source>
</evidence>
<dbReference type="Proteomes" id="UP000199068">
    <property type="component" value="Unassembled WGS sequence"/>
</dbReference>
<keyword evidence="7 11" id="KW-0630">Potassium</keyword>
<dbReference type="PANTHER" id="PTHR30540">
    <property type="entry name" value="OSMOTIC STRESS POTASSIUM TRANSPORTER"/>
    <property type="match status" value="1"/>
</dbReference>